<gene>
    <name evidence="2" type="ORF">BCR44DRAFT_266846</name>
</gene>
<dbReference type="EMBL" id="MCFL01000052">
    <property type="protein sequence ID" value="ORZ32006.1"/>
    <property type="molecule type" value="Genomic_DNA"/>
</dbReference>
<reference evidence="2 3" key="1">
    <citation type="submission" date="2016-07" db="EMBL/GenBank/DDBJ databases">
        <title>Pervasive Adenine N6-methylation of Active Genes in Fungi.</title>
        <authorList>
            <consortium name="DOE Joint Genome Institute"/>
            <person name="Mondo S.J."/>
            <person name="Dannebaum R.O."/>
            <person name="Kuo R.C."/>
            <person name="Labutti K."/>
            <person name="Haridas S."/>
            <person name="Kuo A."/>
            <person name="Salamov A."/>
            <person name="Ahrendt S.R."/>
            <person name="Lipzen A."/>
            <person name="Sullivan W."/>
            <person name="Andreopoulos W.B."/>
            <person name="Clum A."/>
            <person name="Lindquist E."/>
            <person name="Daum C."/>
            <person name="Ramamoorthy G.K."/>
            <person name="Gryganskyi A."/>
            <person name="Culley D."/>
            <person name="Magnuson J.K."/>
            <person name="James T.Y."/>
            <person name="O'Malley M.A."/>
            <person name="Stajich J.E."/>
            <person name="Spatafora J.W."/>
            <person name="Visel A."/>
            <person name="Grigoriev I.V."/>
        </authorList>
    </citation>
    <scope>NUCLEOTIDE SEQUENCE [LARGE SCALE GENOMIC DNA]</scope>
    <source>
        <strain evidence="2 3">PL171</strain>
    </source>
</reference>
<protein>
    <submittedName>
        <fullName evidence="2">Uncharacterized protein</fullName>
    </submittedName>
</protein>
<accession>A0A1Y2HBQ4</accession>
<organism evidence="2 3">
    <name type="scientific">Catenaria anguillulae PL171</name>
    <dbReference type="NCBI Taxonomy" id="765915"/>
    <lineage>
        <taxon>Eukaryota</taxon>
        <taxon>Fungi</taxon>
        <taxon>Fungi incertae sedis</taxon>
        <taxon>Blastocladiomycota</taxon>
        <taxon>Blastocladiomycetes</taxon>
        <taxon>Blastocladiales</taxon>
        <taxon>Catenariaceae</taxon>
        <taxon>Catenaria</taxon>
    </lineage>
</organism>
<feature type="region of interest" description="Disordered" evidence="1">
    <location>
        <begin position="147"/>
        <end position="168"/>
    </location>
</feature>
<proteinExistence type="predicted"/>
<sequence length="242" mass="26984">MKFLGFTPAHECTDSTLGYCPHLKNRTRIYRLAPLPVANHDFKSMLAHHRCLGDHSSSWLPPTLGSDGDSIADALPRMVLIYLCPCETRLGGGVGRRGPAHFLRHHWNARSRLTSRYPELEGHVRKLVAIYHYLECILRPIGLPQAGRDSRTRPLRSRPPKGRPLQRGTRLVRVGHGRWFRHSMRRAGAETGSGNKGRTLLPAAHSTLSGSQVGAKGTRCSESFRAGTAHFFEASICQQWKG</sequence>
<evidence type="ECO:0000313" key="3">
    <source>
        <dbReference type="Proteomes" id="UP000193411"/>
    </source>
</evidence>
<dbReference type="AlphaFoldDB" id="A0A1Y2HBQ4"/>
<evidence type="ECO:0000313" key="2">
    <source>
        <dbReference type="EMBL" id="ORZ32006.1"/>
    </source>
</evidence>
<name>A0A1Y2HBQ4_9FUNG</name>
<evidence type="ECO:0000256" key="1">
    <source>
        <dbReference type="SAM" id="MobiDB-lite"/>
    </source>
</evidence>
<comment type="caution">
    <text evidence="2">The sequence shown here is derived from an EMBL/GenBank/DDBJ whole genome shotgun (WGS) entry which is preliminary data.</text>
</comment>
<keyword evidence="3" id="KW-1185">Reference proteome</keyword>
<dbReference type="Proteomes" id="UP000193411">
    <property type="component" value="Unassembled WGS sequence"/>
</dbReference>